<dbReference type="GO" id="GO:0005911">
    <property type="term" value="C:cell-cell junction"/>
    <property type="evidence" value="ECO:0007669"/>
    <property type="project" value="TreeGrafter"/>
</dbReference>
<dbReference type="Gene3D" id="2.60.40.10">
    <property type="entry name" value="Immunoglobulins"/>
    <property type="match status" value="2"/>
</dbReference>
<evidence type="ECO:0000256" key="4">
    <source>
        <dbReference type="ARBA" id="ARBA00023180"/>
    </source>
</evidence>
<organism evidence="8 9">
    <name type="scientific">Neogobius melanostomus</name>
    <name type="common">round goby</name>
    <dbReference type="NCBI Taxonomy" id="47308"/>
    <lineage>
        <taxon>Eukaryota</taxon>
        <taxon>Metazoa</taxon>
        <taxon>Chordata</taxon>
        <taxon>Craniata</taxon>
        <taxon>Vertebrata</taxon>
        <taxon>Euteleostomi</taxon>
        <taxon>Actinopterygii</taxon>
        <taxon>Neopterygii</taxon>
        <taxon>Teleostei</taxon>
        <taxon>Neoteleostei</taxon>
        <taxon>Acanthomorphata</taxon>
        <taxon>Gobiaria</taxon>
        <taxon>Gobiiformes</taxon>
        <taxon>Gobioidei</taxon>
        <taxon>Gobiidae</taxon>
        <taxon>Benthophilinae</taxon>
        <taxon>Neogobiini</taxon>
        <taxon>Neogobius</taxon>
    </lineage>
</organism>
<dbReference type="PANTHER" id="PTHR11640">
    <property type="entry name" value="NEPHRIN"/>
    <property type="match status" value="1"/>
</dbReference>
<feature type="region of interest" description="Disordered" evidence="6">
    <location>
        <begin position="245"/>
        <end position="273"/>
    </location>
</feature>
<dbReference type="SMART" id="SM00409">
    <property type="entry name" value="IG"/>
    <property type="match status" value="1"/>
</dbReference>
<dbReference type="GO" id="GO:0098609">
    <property type="term" value="P:cell-cell adhesion"/>
    <property type="evidence" value="ECO:0007669"/>
    <property type="project" value="TreeGrafter"/>
</dbReference>
<evidence type="ECO:0000313" key="8">
    <source>
        <dbReference type="Ensembl" id="ENSNMLP00000000918.1"/>
    </source>
</evidence>
<evidence type="ECO:0000256" key="2">
    <source>
        <dbReference type="ARBA" id="ARBA00023136"/>
    </source>
</evidence>
<dbReference type="GO" id="GO:0005886">
    <property type="term" value="C:plasma membrane"/>
    <property type="evidence" value="ECO:0007669"/>
    <property type="project" value="TreeGrafter"/>
</dbReference>
<evidence type="ECO:0000256" key="5">
    <source>
        <dbReference type="ARBA" id="ARBA00023319"/>
    </source>
</evidence>
<evidence type="ECO:0000256" key="3">
    <source>
        <dbReference type="ARBA" id="ARBA00023157"/>
    </source>
</evidence>
<accession>A0A8C6S707</accession>
<evidence type="ECO:0000259" key="7">
    <source>
        <dbReference type="PROSITE" id="PS50835"/>
    </source>
</evidence>
<dbReference type="PROSITE" id="PS50835">
    <property type="entry name" value="IG_LIKE"/>
    <property type="match status" value="1"/>
</dbReference>
<dbReference type="InterPro" id="IPR013783">
    <property type="entry name" value="Ig-like_fold"/>
</dbReference>
<dbReference type="InterPro" id="IPR007110">
    <property type="entry name" value="Ig-like_dom"/>
</dbReference>
<dbReference type="Proteomes" id="UP000694523">
    <property type="component" value="Unplaced"/>
</dbReference>
<protein>
    <recommendedName>
        <fullName evidence="7">Ig-like domain-containing protein</fullName>
    </recommendedName>
</protein>
<dbReference type="Ensembl" id="ENSNMLT00000001082.1">
    <property type="protein sequence ID" value="ENSNMLP00000000918.1"/>
    <property type="gene ID" value="ENSNMLG00000000756.1"/>
</dbReference>
<name>A0A8C6S707_9GOBI</name>
<dbReference type="InterPro" id="IPR003598">
    <property type="entry name" value="Ig_sub2"/>
</dbReference>
<evidence type="ECO:0000256" key="1">
    <source>
        <dbReference type="ARBA" id="ARBA00004479"/>
    </source>
</evidence>
<reference evidence="8" key="2">
    <citation type="submission" date="2025-09" db="UniProtKB">
        <authorList>
            <consortium name="Ensembl"/>
        </authorList>
    </citation>
    <scope>IDENTIFICATION</scope>
</reference>
<dbReference type="SMART" id="SM00408">
    <property type="entry name" value="IGc2"/>
    <property type="match status" value="2"/>
</dbReference>
<feature type="compositionally biased region" description="Low complexity" evidence="6">
    <location>
        <begin position="189"/>
        <end position="201"/>
    </location>
</feature>
<keyword evidence="2" id="KW-0472">Membrane</keyword>
<dbReference type="PANTHER" id="PTHR11640:SF31">
    <property type="entry name" value="IRREGULAR CHIASM C-ROUGHEST PROTEIN-RELATED"/>
    <property type="match status" value="1"/>
</dbReference>
<proteinExistence type="predicted"/>
<dbReference type="InterPro" id="IPR013151">
    <property type="entry name" value="Immunoglobulin_dom"/>
</dbReference>
<dbReference type="Pfam" id="PF00047">
    <property type="entry name" value="ig"/>
    <property type="match status" value="1"/>
</dbReference>
<comment type="subcellular location">
    <subcellularLocation>
        <location evidence="1">Membrane</location>
        <topology evidence="1">Single-pass type I membrane protein</topology>
    </subcellularLocation>
</comment>
<evidence type="ECO:0000256" key="6">
    <source>
        <dbReference type="SAM" id="MobiDB-lite"/>
    </source>
</evidence>
<reference evidence="8" key="1">
    <citation type="submission" date="2025-08" db="UniProtKB">
        <authorList>
            <consortium name="Ensembl"/>
        </authorList>
    </citation>
    <scope>IDENTIFICATION</scope>
</reference>
<dbReference type="InterPro" id="IPR003599">
    <property type="entry name" value="Ig_sub"/>
</dbReference>
<keyword evidence="9" id="KW-1185">Reference proteome</keyword>
<feature type="region of interest" description="Disordered" evidence="6">
    <location>
        <begin position="155"/>
        <end position="206"/>
    </location>
</feature>
<dbReference type="AlphaFoldDB" id="A0A8C6S707"/>
<sequence length="273" mass="29376">SKALPSGSRPWVLILTNHTVTGLSGLVGSSIELPCPIVSSGKHKVEWIFPDGFKTISSSGSLNRRWKVLSSGLALEKLELSDAGLYYCKASSGKDTDILPLHLVVIESSASTTREQVEMKGIIGQSVSLSCNASGSPLPSTSWLLPNGKLDVEASSGDGTNLLEESPLPVYPDNTLTKSQTSDETDQNSQSSTVSETTTSSYPITGYKAQEKLTTLAHKSTTTERIRTSKTTTTPMRIKYVTTTSRTLSTPKQIAQKAAENIKKPSSRPWNTR</sequence>
<dbReference type="InterPro" id="IPR051275">
    <property type="entry name" value="Cell_adhesion_signaling"/>
</dbReference>
<evidence type="ECO:0000313" key="9">
    <source>
        <dbReference type="Proteomes" id="UP000694523"/>
    </source>
</evidence>
<keyword evidence="5" id="KW-0393">Immunoglobulin domain</keyword>
<dbReference type="InterPro" id="IPR036179">
    <property type="entry name" value="Ig-like_dom_sf"/>
</dbReference>
<keyword evidence="4" id="KW-0325">Glycoprotein</keyword>
<feature type="domain" description="Ig-like" evidence="7">
    <location>
        <begin position="10"/>
        <end position="118"/>
    </location>
</feature>
<dbReference type="GO" id="GO:0050839">
    <property type="term" value="F:cell adhesion molecule binding"/>
    <property type="evidence" value="ECO:0007669"/>
    <property type="project" value="TreeGrafter"/>
</dbReference>
<keyword evidence="3" id="KW-1015">Disulfide bond</keyword>
<dbReference type="SUPFAM" id="SSF48726">
    <property type="entry name" value="Immunoglobulin"/>
    <property type="match status" value="2"/>
</dbReference>